<dbReference type="InterPro" id="IPR005599">
    <property type="entry name" value="GPI_mannosylTrfase"/>
</dbReference>
<dbReference type="Proteomes" id="UP000326939">
    <property type="component" value="Chromosome 11"/>
</dbReference>
<evidence type="ECO:0000313" key="13">
    <source>
        <dbReference type="Proteomes" id="UP000326939"/>
    </source>
</evidence>
<evidence type="ECO:0000256" key="1">
    <source>
        <dbReference type="ARBA" id="ARBA00004477"/>
    </source>
</evidence>
<evidence type="ECO:0000256" key="7">
    <source>
        <dbReference type="ARBA" id="ARBA00022824"/>
    </source>
</evidence>
<keyword evidence="5" id="KW-0808">Transferase</keyword>
<evidence type="ECO:0000256" key="2">
    <source>
        <dbReference type="ARBA" id="ARBA00004922"/>
    </source>
</evidence>
<dbReference type="Pfam" id="PF03901">
    <property type="entry name" value="Glyco_transf_22"/>
    <property type="match status" value="2"/>
</dbReference>
<keyword evidence="13" id="KW-1185">Reference proteome</keyword>
<feature type="transmembrane region" description="Helical" evidence="10">
    <location>
        <begin position="163"/>
        <end position="185"/>
    </location>
</feature>
<keyword evidence="6 10" id="KW-0812">Transmembrane</keyword>
<feature type="region of interest" description="Disordered" evidence="11">
    <location>
        <begin position="1"/>
        <end position="40"/>
    </location>
</feature>
<evidence type="ECO:0000256" key="3">
    <source>
        <dbReference type="ARBA" id="ARBA00007063"/>
    </source>
</evidence>
<comment type="subcellular location">
    <subcellularLocation>
        <location evidence="1 10">Endoplasmic reticulum membrane</location>
        <topology evidence="1 10">Multi-pass membrane protein</topology>
    </subcellularLocation>
</comment>
<dbReference type="AlphaFoldDB" id="A0A5N5KVX4"/>
<evidence type="ECO:0000256" key="8">
    <source>
        <dbReference type="ARBA" id="ARBA00022989"/>
    </source>
</evidence>
<sequence length="624" mass="70682">MALSLQTRQRRGVTSDLPSPSSSRSKPDEKEDKRKRSEEGQEHKAIGWLLPLFALGMLRYMSATSNIIHDCDEVFNYWEPLHFLLYNSGFQTWEYSSQYALRSYLYINFHELVGLPASWLFPDDKVRVFYAVRFFLGLVSVISDATLVVALSRKYGKRLASYALAMLCLTSGCFFASTSFLPSSFAMYAMSLSSGLFLLGKPASAVAVAAAGVILGWPFSILAFLPITIYSLARRFKQTFLAGAVTSLVLLVLSVLVDYYYYKRWTSSVFNLLQYNVLGGGESHLYGIEGPIFYLRNGFNNFNFCFILGLLFPAFLPIARRKYAPDLLIVVSPLYIWLGFMSLQPHKEESIDMDLNVSVNLSILAFFLPSEPDVLSLLSMKNHVATMRYALEFLYPIYPLVCVAASAVIESFPDLFRDKYNPHDNSWPVVIAKFIRPVVLGLILSASHARTFSLINGYGAPLETYKILEHYDDVGTGSTLCVGSEWHRFPSSFFVPEYISEVRWIDDGFRGLLPLPFNSTLGGTAAAPPHFNNKNKASDEQFLRDIEACTFLVELQLNRPYPTRGSDLSTWESVVKLRALQPIAALPYLDREFSPSMYRSFFIPYLWQEKNVFGMYKLLKRVSK</sequence>
<keyword evidence="9 10" id="KW-0472">Membrane</keyword>
<accession>A0A5N5KVX4</accession>
<evidence type="ECO:0000256" key="4">
    <source>
        <dbReference type="ARBA" id="ARBA00022676"/>
    </source>
</evidence>
<feature type="transmembrane region" description="Helical" evidence="10">
    <location>
        <begin position="390"/>
        <end position="409"/>
    </location>
</feature>
<evidence type="ECO:0000313" key="12">
    <source>
        <dbReference type="EMBL" id="KAB5534567.1"/>
    </source>
</evidence>
<feature type="transmembrane region" description="Helical" evidence="10">
    <location>
        <begin position="128"/>
        <end position="151"/>
    </location>
</feature>
<gene>
    <name evidence="12" type="ORF">DKX38_017653</name>
</gene>
<feature type="compositionally biased region" description="Low complexity" evidence="11">
    <location>
        <begin position="15"/>
        <end position="24"/>
    </location>
</feature>
<dbReference type="EMBL" id="VDCV01000011">
    <property type="protein sequence ID" value="KAB5534567.1"/>
    <property type="molecule type" value="Genomic_DNA"/>
</dbReference>
<dbReference type="EC" id="2.4.1.-" evidence="10"/>
<dbReference type="UniPathway" id="UPA00378"/>
<protein>
    <recommendedName>
        <fullName evidence="10">Mannosyltransferase</fullName>
        <ecNumber evidence="10">2.4.1.-</ecNumber>
    </recommendedName>
</protein>
<comment type="similarity">
    <text evidence="3 10">Belongs to the glycosyltransferase 22 family.</text>
</comment>
<name>A0A5N5KVX4_9ROSI</name>
<comment type="pathway">
    <text evidence="2">Protein modification; protein glycosylation.</text>
</comment>
<feature type="compositionally biased region" description="Basic and acidic residues" evidence="11">
    <location>
        <begin position="25"/>
        <end position="40"/>
    </location>
</feature>
<evidence type="ECO:0000256" key="9">
    <source>
        <dbReference type="ARBA" id="ARBA00023136"/>
    </source>
</evidence>
<proteinExistence type="inferred from homology"/>
<feature type="transmembrane region" description="Helical" evidence="10">
    <location>
        <begin position="45"/>
        <end position="62"/>
    </location>
</feature>
<reference evidence="13" key="1">
    <citation type="journal article" date="2019" name="Gigascience">
        <title>De novo genome assembly of the endangered Acer yangbiense, a plant species with extremely small populations endemic to Yunnan Province, China.</title>
        <authorList>
            <person name="Yang J."/>
            <person name="Wariss H.M."/>
            <person name="Tao L."/>
            <person name="Zhang R."/>
            <person name="Yun Q."/>
            <person name="Hollingsworth P."/>
            <person name="Dao Z."/>
            <person name="Luo G."/>
            <person name="Guo H."/>
            <person name="Ma Y."/>
            <person name="Sun W."/>
        </authorList>
    </citation>
    <scope>NUCLEOTIDE SEQUENCE [LARGE SCALE GENOMIC DNA]</scope>
    <source>
        <strain evidence="13">cv. br00</strain>
    </source>
</reference>
<keyword evidence="7 10" id="KW-0256">Endoplasmic reticulum</keyword>
<dbReference type="PANTHER" id="PTHR22760">
    <property type="entry name" value="GLYCOSYLTRANSFERASE"/>
    <property type="match status" value="1"/>
</dbReference>
<feature type="transmembrane region" description="Helical" evidence="10">
    <location>
        <begin position="429"/>
        <end position="446"/>
    </location>
</feature>
<evidence type="ECO:0000256" key="5">
    <source>
        <dbReference type="ARBA" id="ARBA00022679"/>
    </source>
</evidence>
<dbReference type="GO" id="GO:0000026">
    <property type="term" value="F:alpha-1,2-mannosyltransferase activity"/>
    <property type="evidence" value="ECO:0007669"/>
    <property type="project" value="TreeGrafter"/>
</dbReference>
<comment type="caution">
    <text evidence="12">The sequence shown here is derived from an EMBL/GenBank/DDBJ whole genome shotgun (WGS) entry which is preliminary data.</text>
</comment>
<dbReference type="PANTHER" id="PTHR22760:SF2">
    <property type="entry name" value="ALPHA-1,2-MANNOSYLTRANSFERASE ALG9"/>
    <property type="match status" value="1"/>
</dbReference>
<feature type="transmembrane region" description="Helical" evidence="10">
    <location>
        <begin position="205"/>
        <end position="233"/>
    </location>
</feature>
<evidence type="ECO:0000256" key="6">
    <source>
        <dbReference type="ARBA" id="ARBA00022692"/>
    </source>
</evidence>
<evidence type="ECO:0000256" key="11">
    <source>
        <dbReference type="SAM" id="MobiDB-lite"/>
    </source>
</evidence>
<dbReference type="GO" id="GO:0005789">
    <property type="term" value="C:endoplasmic reticulum membrane"/>
    <property type="evidence" value="ECO:0007669"/>
    <property type="project" value="UniProtKB-SubCell"/>
</dbReference>
<keyword evidence="4 10" id="KW-0328">Glycosyltransferase</keyword>
<keyword evidence="8 10" id="KW-1133">Transmembrane helix</keyword>
<organism evidence="12 13">
    <name type="scientific">Salix brachista</name>
    <dbReference type="NCBI Taxonomy" id="2182728"/>
    <lineage>
        <taxon>Eukaryota</taxon>
        <taxon>Viridiplantae</taxon>
        <taxon>Streptophyta</taxon>
        <taxon>Embryophyta</taxon>
        <taxon>Tracheophyta</taxon>
        <taxon>Spermatophyta</taxon>
        <taxon>Magnoliopsida</taxon>
        <taxon>eudicotyledons</taxon>
        <taxon>Gunneridae</taxon>
        <taxon>Pentapetalae</taxon>
        <taxon>rosids</taxon>
        <taxon>fabids</taxon>
        <taxon>Malpighiales</taxon>
        <taxon>Salicaceae</taxon>
        <taxon>Saliceae</taxon>
        <taxon>Salix</taxon>
    </lineage>
</organism>
<feature type="transmembrane region" description="Helical" evidence="10">
    <location>
        <begin position="301"/>
        <end position="319"/>
    </location>
</feature>
<feature type="transmembrane region" description="Helical" evidence="10">
    <location>
        <begin position="240"/>
        <end position="262"/>
    </location>
</feature>
<evidence type="ECO:0000256" key="10">
    <source>
        <dbReference type="RuleBase" id="RU363075"/>
    </source>
</evidence>
<dbReference type="GO" id="GO:0006487">
    <property type="term" value="P:protein N-linked glycosylation"/>
    <property type="evidence" value="ECO:0007669"/>
    <property type="project" value="TreeGrafter"/>
</dbReference>